<gene>
    <name evidence="2" type="ORF">KSP40_PGU012475</name>
</gene>
<name>A0ABR2MQF5_9ASPA</name>
<feature type="region of interest" description="Disordered" evidence="1">
    <location>
        <begin position="1"/>
        <end position="42"/>
    </location>
</feature>
<reference evidence="2 3" key="1">
    <citation type="journal article" date="2022" name="Nat. Plants">
        <title>Genomes of leafy and leafless Platanthera orchids illuminate the evolution of mycoheterotrophy.</title>
        <authorList>
            <person name="Li M.H."/>
            <person name="Liu K.W."/>
            <person name="Li Z."/>
            <person name="Lu H.C."/>
            <person name="Ye Q.L."/>
            <person name="Zhang D."/>
            <person name="Wang J.Y."/>
            <person name="Li Y.F."/>
            <person name="Zhong Z.M."/>
            <person name="Liu X."/>
            <person name="Yu X."/>
            <person name="Liu D.K."/>
            <person name="Tu X.D."/>
            <person name="Liu B."/>
            <person name="Hao Y."/>
            <person name="Liao X.Y."/>
            <person name="Jiang Y.T."/>
            <person name="Sun W.H."/>
            <person name="Chen J."/>
            <person name="Chen Y.Q."/>
            <person name="Ai Y."/>
            <person name="Zhai J.W."/>
            <person name="Wu S.S."/>
            <person name="Zhou Z."/>
            <person name="Hsiao Y.Y."/>
            <person name="Wu W.L."/>
            <person name="Chen Y.Y."/>
            <person name="Lin Y.F."/>
            <person name="Hsu J.L."/>
            <person name="Li C.Y."/>
            <person name="Wang Z.W."/>
            <person name="Zhao X."/>
            <person name="Zhong W.Y."/>
            <person name="Ma X.K."/>
            <person name="Ma L."/>
            <person name="Huang J."/>
            <person name="Chen G.Z."/>
            <person name="Huang M.Z."/>
            <person name="Huang L."/>
            <person name="Peng D.H."/>
            <person name="Luo Y.B."/>
            <person name="Zou S.Q."/>
            <person name="Chen S.P."/>
            <person name="Lan S."/>
            <person name="Tsai W.C."/>
            <person name="Van de Peer Y."/>
            <person name="Liu Z.J."/>
        </authorList>
    </citation>
    <scope>NUCLEOTIDE SEQUENCE [LARGE SCALE GENOMIC DNA]</scope>
    <source>
        <strain evidence="2">Lor288</strain>
    </source>
</reference>
<evidence type="ECO:0000313" key="2">
    <source>
        <dbReference type="EMBL" id="KAK8966437.1"/>
    </source>
</evidence>
<evidence type="ECO:0000313" key="3">
    <source>
        <dbReference type="Proteomes" id="UP001412067"/>
    </source>
</evidence>
<dbReference type="Proteomes" id="UP001412067">
    <property type="component" value="Unassembled WGS sequence"/>
</dbReference>
<organism evidence="2 3">
    <name type="scientific">Platanthera guangdongensis</name>
    <dbReference type="NCBI Taxonomy" id="2320717"/>
    <lineage>
        <taxon>Eukaryota</taxon>
        <taxon>Viridiplantae</taxon>
        <taxon>Streptophyta</taxon>
        <taxon>Embryophyta</taxon>
        <taxon>Tracheophyta</taxon>
        <taxon>Spermatophyta</taxon>
        <taxon>Magnoliopsida</taxon>
        <taxon>Liliopsida</taxon>
        <taxon>Asparagales</taxon>
        <taxon>Orchidaceae</taxon>
        <taxon>Orchidoideae</taxon>
        <taxon>Orchideae</taxon>
        <taxon>Orchidinae</taxon>
        <taxon>Platanthera</taxon>
    </lineage>
</organism>
<keyword evidence="3" id="KW-1185">Reference proteome</keyword>
<dbReference type="EMBL" id="JBBWWR010000005">
    <property type="protein sequence ID" value="KAK8966437.1"/>
    <property type="molecule type" value="Genomic_DNA"/>
</dbReference>
<sequence length="75" mass="7567">MEARMEELKALLKGKGPASEDSAGSGAELGGTGGIAPGAGSAAPIRLWDKPAATATAVIYEGGQRIGQEMIRKGR</sequence>
<accession>A0ABR2MQF5</accession>
<comment type="caution">
    <text evidence="2">The sequence shown here is derived from an EMBL/GenBank/DDBJ whole genome shotgun (WGS) entry which is preliminary data.</text>
</comment>
<proteinExistence type="predicted"/>
<feature type="compositionally biased region" description="Basic and acidic residues" evidence="1">
    <location>
        <begin position="1"/>
        <end position="10"/>
    </location>
</feature>
<feature type="compositionally biased region" description="Gly residues" evidence="1">
    <location>
        <begin position="27"/>
        <end position="37"/>
    </location>
</feature>
<evidence type="ECO:0000256" key="1">
    <source>
        <dbReference type="SAM" id="MobiDB-lite"/>
    </source>
</evidence>
<protein>
    <submittedName>
        <fullName evidence="2">Uncharacterized protein</fullName>
    </submittedName>
</protein>